<sequence>MDRVLAGMKWHMCLVYLDDILVFGRTFEEHLARLELVLTALKRANLTLNIKKCVFSEDIVSHLGHVIDAEGIRPEKDKVHALTAIPMTNLKSLRGFLGLASYYRRFIPNFASLAHPLHDLLKKNAVWKWTERHEIAGISMIERLTIAPVHSDDSLEGTIQTKASQTSLGAVLTQNTGEGHRPVTFISRRLSDTKTWYHANELECLAVFCRQVDDWKEGAEGEVRSLVLDLQEFTFMIEHVKGVDNQVADALSNFLSIKNIFTMEKESLSSRDSESSSSSDLESSSSSDAENSSDSDLETSSTEQKGQCIDSKRKRDFSSFSKSKANFKKPKTVQNPTAGKCFFYVENTRQKKDPSLGDALPHCSSSLKQPPFVSFSNSAANNALFDDVPSIISPEAFDDLKRQVQEDLDTMQIRQHQTWQERQAIATWGRNDRRRIFTEYFSRQPLCMTCKKHICYQWDTNTHSGMPFHQRLFCSCDGLEVLQPDHFIDAEGNIIKKDICVPCFVPHKCCDISCHGSMSLIPNVTESIVVVTEQGQLFLKGATFVCDTCDSLTKATIDDYVFSGFFPVSLSETVTYLSEKALLLCHHISHKCTSSTKNMYAHTLEEVSEEYGRSGPINIPLFITAEREWETCRHYIDQEEFKRNKIDFPSYGTKPSIIKSSKAIIKLRRLASVGKAKKPENERIMDDVESRFENLVIKSDVKVESFRQRIYNKAQTLSNIPLSQHYCSAILFLCFFQSKKKNMCGGLAFKAAREDKNENKKYDETGLVISSCKHCIVPYAINMFKGESWTHTAFMHYEAWKSQEHMMLTKEMTGILPIMHQMAHQLPCQILWNPRWTKELGLTGGEEHEQVFSKLYLYAYVLKHIIQNMQILLRKKLERARKEIREGVTKVEELLQSYNLENCDLPLIHKELERKAIEIIDQRKTKTTHLDKSRKMLEGFYVQLKTVRIKISKEAENSKTWTKV</sequence>
<keyword evidence="4" id="KW-1185">Reference proteome</keyword>
<dbReference type="GO" id="GO:0071897">
    <property type="term" value="P:DNA biosynthetic process"/>
    <property type="evidence" value="ECO:0007669"/>
    <property type="project" value="UniProtKB-ARBA"/>
</dbReference>
<gene>
    <name evidence="3" type="ORF">APZ42_025087</name>
</gene>
<protein>
    <recommendedName>
        <fullName evidence="2">Reverse transcriptase domain-containing protein</fullName>
    </recommendedName>
</protein>
<dbReference type="EMBL" id="LRGB01001800">
    <property type="protein sequence ID" value="KZS10441.1"/>
    <property type="molecule type" value="Genomic_DNA"/>
</dbReference>
<evidence type="ECO:0000313" key="4">
    <source>
        <dbReference type="Proteomes" id="UP000076858"/>
    </source>
</evidence>
<dbReference type="InterPro" id="IPR040521">
    <property type="entry name" value="KDZ"/>
</dbReference>
<dbReference type="OrthoDB" id="6369081at2759"/>
<feature type="region of interest" description="Disordered" evidence="1">
    <location>
        <begin position="268"/>
        <end position="315"/>
    </location>
</feature>
<feature type="domain" description="Reverse transcriptase" evidence="2">
    <location>
        <begin position="1"/>
        <end position="67"/>
    </location>
</feature>
<dbReference type="Proteomes" id="UP000076858">
    <property type="component" value="Unassembled WGS sequence"/>
</dbReference>
<evidence type="ECO:0000259" key="2">
    <source>
        <dbReference type="PROSITE" id="PS50878"/>
    </source>
</evidence>
<dbReference type="InterPro" id="IPR043128">
    <property type="entry name" value="Rev_trsase/Diguanyl_cyclase"/>
</dbReference>
<dbReference type="Pfam" id="PF00078">
    <property type="entry name" value="RVT_1"/>
    <property type="match status" value="1"/>
</dbReference>
<dbReference type="InterPro" id="IPR000477">
    <property type="entry name" value="RT_dom"/>
</dbReference>
<dbReference type="Gene3D" id="3.30.70.270">
    <property type="match status" value="2"/>
</dbReference>
<name>A0A164TGN6_9CRUS</name>
<comment type="caution">
    <text evidence="3">The sequence shown here is derived from an EMBL/GenBank/DDBJ whole genome shotgun (WGS) entry which is preliminary data.</text>
</comment>
<dbReference type="InterPro" id="IPR040564">
    <property type="entry name" value="CxC3-like"/>
</dbReference>
<dbReference type="PANTHER" id="PTHR33104">
    <property type="entry name" value="SI:DKEY-29D5.2"/>
    <property type="match status" value="1"/>
</dbReference>
<dbReference type="InterPro" id="IPR043502">
    <property type="entry name" value="DNA/RNA_pol_sf"/>
</dbReference>
<dbReference type="Pfam" id="PF18758">
    <property type="entry name" value="KDZ"/>
    <property type="match status" value="2"/>
</dbReference>
<feature type="compositionally biased region" description="Low complexity" evidence="1">
    <location>
        <begin position="275"/>
        <end position="290"/>
    </location>
</feature>
<proteinExistence type="predicted"/>
<accession>A0A164TGN6</accession>
<evidence type="ECO:0000313" key="3">
    <source>
        <dbReference type="EMBL" id="KZS10441.1"/>
    </source>
</evidence>
<reference evidence="3 4" key="1">
    <citation type="submission" date="2016-03" db="EMBL/GenBank/DDBJ databases">
        <title>EvidentialGene: Evidence-directed Construction of Genes on Genomes.</title>
        <authorList>
            <person name="Gilbert D.G."/>
            <person name="Choi J.-H."/>
            <person name="Mockaitis K."/>
            <person name="Colbourne J."/>
            <person name="Pfrender M."/>
        </authorList>
    </citation>
    <scope>NUCLEOTIDE SEQUENCE [LARGE SCALE GENOMIC DNA]</scope>
    <source>
        <strain evidence="3 4">Xinb3</strain>
        <tissue evidence="3">Complete organism</tissue>
    </source>
</reference>
<evidence type="ECO:0000256" key="1">
    <source>
        <dbReference type="SAM" id="MobiDB-lite"/>
    </source>
</evidence>
<dbReference type="SUPFAM" id="SSF56672">
    <property type="entry name" value="DNA/RNA polymerases"/>
    <property type="match status" value="1"/>
</dbReference>
<organism evidence="3 4">
    <name type="scientific">Daphnia magna</name>
    <dbReference type="NCBI Taxonomy" id="35525"/>
    <lineage>
        <taxon>Eukaryota</taxon>
        <taxon>Metazoa</taxon>
        <taxon>Ecdysozoa</taxon>
        <taxon>Arthropoda</taxon>
        <taxon>Crustacea</taxon>
        <taxon>Branchiopoda</taxon>
        <taxon>Diplostraca</taxon>
        <taxon>Cladocera</taxon>
        <taxon>Anomopoda</taxon>
        <taxon>Daphniidae</taxon>
        <taxon>Daphnia</taxon>
    </lineage>
</organism>
<dbReference type="PROSITE" id="PS50878">
    <property type="entry name" value="RT_POL"/>
    <property type="match status" value="1"/>
</dbReference>
<dbReference type="InterPro" id="IPR041577">
    <property type="entry name" value="RT_RNaseH_2"/>
</dbReference>
<dbReference type="AlphaFoldDB" id="A0A164TGN6"/>
<dbReference type="Pfam" id="PF17919">
    <property type="entry name" value="RT_RNaseH_2"/>
    <property type="match status" value="1"/>
</dbReference>
<dbReference type="Pfam" id="PF18804">
    <property type="entry name" value="CxC3"/>
    <property type="match status" value="1"/>
</dbReference>
<dbReference type="PANTHER" id="PTHR33104:SF2">
    <property type="entry name" value="CXC3 LIKE CYSTEINE CLUSTER DOMAIN-CONTAINING PROTEIN"/>
    <property type="match status" value="1"/>
</dbReference>